<dbReference type="GO" id="GO:0009705">
    <property type="term" value="C:plant-type vacuole membrane"/>
    <property type="evidence" value="ECO:0007669"/>
    <property type="project" value="TreeGrafter"/>
</dbReference>
<keyword evidence="2 8" id="KW-0812">Transmembrane</keyword>
<dbReference type="InterPro" id="IPR014743">
    <property type="entry name" value="Cl-channel_core"/>
</dbReference>
<dbReference type="PANTHER" id="PTHR11689:SF147">
    <property type="entry name" value="CHLORIDE CHANNEL PROTEIN"/>
    <property type="match status" value="1"/>
</dbReference>
<feature type="transmembrane region" description="Helical" evidence="8">
    <location>
        <begin position="76"/>
        <end position="100"/>
    </location>
</feature>
<evidence type="ECO:0000256" key="3">
    <source>
        <dbReference type="ARBA" id="ARBA00022737"/>
    </source>
</evidence>
<dbReference type="AlphaFoldDB" id="A0A8T0RFZ2"/>
<feature type="region of interest" description="Disordered" evidence="7">
    <location>
        <begin position="1"/>
        <end position="21"/>
    </location>
</feature>
<sequence length="261" mass="28875">MAPPLEDHHMEEEEEQRPPLTRDLLHRSATTNTSQVAMVGSNPCPIESLDYEIIENDLFDQNWRTRSNVDQVRYVVLKWTFCLAIGILTGIAGFVINLAVENVAGFKHDAVSALMESASYWTAFWLFAGSNMLLLLLASSITAFVSPAAGGSGIPEVKAYLNGVDAPNIFSLRTLAVKVRSYPPASSPSLSLPARGPLTAASCAPELYCFVIEDIIYSFNCKMVLPPFQIIIRLTFLSLSLTTRFIRKICANITKFKSFLY</sequence>
<comment type="caution">
    <text evidence="9">The sequence shown here is derived from an EMBL/GenBank/DDBJ whole genome shotgun (WGS) entry which is preliminary data.</text>
</comment>
<evidence type="ECO:0000256" key="4">
    <source>
        <dbReference type="ARBA" id="ARBA00022989"/>
    </source>
</evidence>
<dbReference type="GO" id="GO:0015108">
    <property type="term" value="F:chloride transmembrane transporter activity"/>
    <property type="evidence" value="ECO:0007669"/>
    <property type="project" value="InterPro"/>
</dbReference>
<gene>
    <name evidence="9" type="ORF">PVAP13_6KG198300</name>
</gene>
<evidence type="ECO:0000256" key="7">
    <source>
        <dbReference type="SAM" id="MobiDB-lite"/>
    </source>
</evidence>
<dbReference type="EMBL" id="CM029047">
    <property type="protein sequence ID" value="KAG2583659.1"/>
    <property type="molecule type" value="Genomic_DNA"/>
</dbReference>
<evidence type="ECO:0000256" key="1">
    <source>
        <dbReference type="ARBA" id="ARBA00004141"/>
    </source>
</evidence>
<accession>A0A8T0RFZ2</accession>
<dbReference type="PRINTS" id="PR00762">
    <property type="entry name" value="CLCHANNEL"/>
</dbReference>
<name>A0A8T0RFZ2_PANVG</name>
<keyword evidence="10" id="KW-1185">Reference proteome</keyword>
<evidence type="ECO:0000313" key="10">
    <source>
        <dbReference type="Proteomes" id="UP000823388"/>
    </source>
</evidence>
<evidence type="ECO:0000256" key="8">
    <source>
        <dbReference type="SAM" id="Phobius"/>
    </source>
</evidence>
<protein>
    <submittedName>
        <fullName evidence="9">Uncharacterized protein</fullName>
    </submittedName>
</protein>
<dbReference type="PANTHER" id="PTHR11689">
    <property type="entry name" value="CHLORIDE CHANNEL PROTEIN CLC FAMILY MEMBER"/>
    <property type="match status" value="1"/>
</dbReference>
<dbReference type="InterPro" id="IPR001807">
    <property type="entry name" value="ClC"/>
</dbReference>
<dbReference type="Gene3D" id="1.10.3080.10">
    <property type="entry name" value="Clc chloride channel"/>
    <property type="match status" value="1"/>
</dbReference>
<keyword evidence="6 8" id="KW-0472">Membrane</keyword>
<keyword evidence="5" id="KW-0129">CBS domain</keyword>
<dbReference type="InterPro" id="IPR051280">
    <property type="entry name" value="Cl-channel/antiporter"/>
</dbReference>
<feature type="compositionally biased region" description="Basic and acidic residues" evidence="7">
    <location>
        <begin position="1"/>
        <end position="11"/>
    </location>
</feature>
<evidence type="ECO:0000256" key="6">
    <source>
        <dbReference type="ARBA" id="ARBA00023136"/>
    </source>
</evidence>
<evidence type="ECO:0000256" key="2">
    <source>
        <dbReference type="ARBA" id="ARBA00022692"/>
    </source>
</evidence>
<evidence type="ECO:0000256" key="5">
    <source>
        <dbReference type="ARBA" id="ARBA00023122"/>
    </source>
</evidence>
<feature type="transmembrane region" description="Helical" evidence="8">
    <location>
        <begin position="120"/>
        <end position="145"/>
    </location>
</feature>
<dbReference type="SUPFAM" id="SSF81340">
    <property type="entry name" value="Clc chloride channel"/>
    <property type="match status" value="1"/>
</dbReference>
<proteinExistence type="predicted"/>
<dbReference type="FunFam" id="1.10.3080.10:FF:000031">
    <property type="entry name" value="Putative chloride channel-like protein CLC-g"/>
    <property type="match status" value="1"/>
</dbReference>
<keyword evidence="3" id="KW-0677">Repeat</keyword>
<comment type="subcellular location">
    <subcellularLocation>
        <location evidence="1">Membrane</location>
        <topology evidence="1">Multi-pass membrane protein</topology>
    </subcellularLocation>
</comment>
<reference evidence="9" key="1">
    <citation type="submission" date="2020-05" db="EMBL/GenBank/DDBJ databases">
        <title>WGS assembly of Panicum virgatum.</title>
        <authorList>
            <person name="Lovell J.T."/>
            <person name="Jenkins J."/>
            <person name="Shu S."/>
            <person name="Juenger T.E."/>
            <person name="Schmutz J."/>
        </authorList>
    </citation>
    <scope>NUCLEOTIDE SEQUENCE</scope>
    <source>
        <strain evidence="9">AP13</strain>
    </source>
</reference>
<organism evidence="9 10">
    <name type="scientific">Panicum virgatum</name>
    <name type="common">Blackwell switchgrass</name>
    <dbReference type="NCBI Taxonomy" id="38727"/>
    <lineage>
        <taxon>Eukaryota</taxon>
        <taxon>Viridiplantae</taxon>
        <taxon>Streptophyta</taxon>
        <taxon>Embryophyta</taxon>
        <taxon>Tracheophyta</taxon>
        <taxon>Spermatophyta</taxon>
        <taxon>Magnoliopsida</taxon>
        <taxon>Liliopsida</taxon>
        <taxon>Poales</taxon>
        <taxon>Poaceae</taxon>
        <taxon>PACMAD clade</taxon>
        <taxon>Panicoideae</taxon>
        <taxon>Panicodae</taxon>
        <taxon>Paniceae</taxon>
        <taxon>Panicinae</taxon>
        <taxon>Panicum</taxon>
        <taxon>Panicum sect. Hiantes</taxon>
    </lineage>
</organism>
<evidence type="ECO:0000313" key="9">
    <source>
        <dbReference type="EMBL" id="KAG2583659.1"/>
    </source>
</evidence>
<dbReference type="Proteomes" id="UP000823388">
    <property type="component" value="Chromosome 6K"/>
</dbReference>
<keyword evidence="4 8" id="KW-1133">Transmembrane helix</keyword>